<sequence length="203" mass="22066">MRDELIYVLDLIGTLAFAISGIQTAADKRMDVFGAMMIGFITALGGGTVRDMLLGQQPVSWFHDLNYLLVVILAVGIVFAFAKHVRRLKQTLFLFDTIGIGVFTLIGVEKSLSLGISAPYAVIMGMVTSVVGGATRDVLCNDIPLILQKEVYATACLLGGGTYVFLNMMGVGLVVNSFVTMSTVIVIRLLSIKYHISLPRMRR</sequence>
<feature type="transmembrane region" description="Helical" evidence="7">
    <location>
        <begin position="120"/>
        <end position="139"/>
    </location>
</feature>
<comment type="subcellular location">
    <subcellularLocation>
        <location evidence="1">Cell membrane</location>
        <topology evidence="1">Multi-pass membrane protein</topology>
    </subcellularLocation>
</comment>
<evidence type="ECO:0000256" key="7">
    <source>
        <dbReference type="SAM" id="Phobius"/>
    </source>
</evidence>
<keyword evidence="6 7" id="KW-0472">Membrane</keyword>
<accession>A0ABM7VFD5</accession>
<feature type="transmembrane region" description="Helical" evidence="7">
    <location>
        <begin position="6"/>
        <end position="25"/>
    </location>
</feature>
<feature type="transmembrane region" description="Helical" evidence="7">
    <location>
        <begin position="32"/>
        <end position="53"/>
    </location>
</feature>
<proteinExistence type="inferred from homology"/>
<keyword evidence="4 7" id="KW-0812">Transmembrane</keyword>
<evidence type="ECO:0000256" key="6">
    <source>
        <dbReference type="ARBA" id="ARBA00023136"/>
    </source>
</evidence>
<evidence type="ECO:0000256" key="2">
    <source>
        <dbReference type="ARBA" id="ARBA00008193"/>
    </source>
</evidence>
<evidence type="ECO:0000259" key="8">
    <source>
        <dbReference type="Pfam" id="PF03458"/>
    </source>
</evidence>
<dbReference type="Pfam" id="PF03458">
    <property type="entry name" value="Gly_transporter"/>
    <property type="match status" value="2"/>
</dbReference>
<keyword evidence="10" id="KW-1185">Reference proteome</keyword>
<comment type="similarity">
    <text evidence="2">Belongs to the UPF0126 family.</text>
</comment>
<dbReference type="EMBL" id="AP025292">
    <property type="protein sequence ID" value="BDC99703.1"/>
    <property type="molecule type" value="Genomic_DNA"/>
</dbReference>
<gene>
    <name evidence="9" type="ORF">PEPS_19840</name>
</gene>
<reference evidence="9 10" key="1">
    <citation type="submission" date="2021-12" db="EMBL/GenBank/DDBJ databases">
        <title>Genome sequencing of bacteria with rrn-lacking chromosome and rrn-plasmid.</title>
        <authorList>
            <person name="Anda M."/>
            <person name="Iwasaki W."/>
        </authorList>
    </citation>
    <scope>NUCLEOTIDE SEQUENCE [LARGE SCALE GENOMIC DNA]</scope>
    <source>
        <strain evidence="9 10">NBRC 101262</strain>
    </source>
</reference>
<dbReference type="PANTHER" id="PTHR30506:SF3">
    <property type="entry name" value="UPF0126 INNER MEMBRANE PROTEIN YADS-RELATED"/>
    <property type="match status" value="1"/>
</dbReference>
<evidence type="ECO:0000256" key="5">
    <source>
        <dbReference type="ARBA" id="ARBA00022989"/>
    </source>
</evidence>
<keyword evidence="3" id="KW-1003">Cell membrane</keyword>
<feature type="transmembrane region" description="Helical" evidence="7">
    <location>
        <begin position="91"/>
        <end position="108"/>
    </location>
</feature>
<feature type="domain" description="Glycine transporter" evidence="8">
    <location>
        <begin position="94"/>
        <end position="166"/>
    </location>
</feature>
<evidence type="ECO:0000313" key="10">
    <source>
        <dbReference type="Proteomes" id="UP001354989"/>
    </source>
</evidence>
<feature type="transmembrane region" description="Helical" evidence="7">
    <location>
        <begin position="65"/>
        <end position="82"/>
    </location>
</feature>
<dbReference type="PANTHER" id="PTHR30506">
    <property type="entry name" value="INNER MEMBRANE PROTEIN"/>
    <property type="match status" value="1"/>
</dbReference>
<dbReference type="InterPro" id="IPR005115">
    <property type="entry name" value="Gly_transporter"/>
</dbReference>
<evidence type="ECO:0000256" key="1">
    <source>
        <dbReference type="ARBA" id="ARBA00004651"/>
    </source>
</evidence>
<protein>
    <submittedName>
        <fullName evidence="9">Membrane protein</fullName>
    </submittedName>
</protein>
<name>A0ABM7VFD5_9BACT</name>
<dbReference type="Proteomes" id="UP001354989">
    <property type="component" value="Chromosome"/>
</dbReference>
<organism evidence="9 10">
    <name type="scientific">Persicobacter psychrovividus</name>
    <dbReference type="NCBI Taxonomy" id="387638"/>
    <lineage>
        <taxon>Bacteria</taxon>
        <taxon>Pseudomonadati</taxon>
        <taxon>Bacteroidota</taxon>
        <taxon>Cytophagia</taxon>
        <taxon>Cytophagales</taxon>
        <taxon>Persicobacteraceae</taxon>
        <taxon>Persicobacter</taxon>
    </lineage>
</organism>
<feature type="domain" description="Glycine transporter" evidence="8">
    <location>
        <begin position="8"/>
        <end position="82"/>
    </location>
</feature>
<dbReference type="RefSeq" id="WP_332922240.1">
    <property type="nucleotide sequence ID" value="NZ_AP025292.1"/>
</dbReference>
<evidence type="ECO:0000256" key="3">
    <source>
        <dbReference type="ARBA" id="ARBA00022475"/>
    </source>
</evidence>
<evidence type="ECO:0000256" key="4">
    <source>
        <dbReference type="ARBA" id="ARBA00022692"/>
    </source>
</evidence>
<keyword evidence="5 7" id="KW-1133">Transmembrane helix</keyword>
<feature type="transmembrane region" description="Helical" evidence="7">
    <location>
        <begin position="177"/>
        <end position="196"/>
    </location>
</feature>
<evidence type="ECO:0000313" key="9">
    <source>
        <dbReference type="EMBL" id="BDC99703.1"/>
    </source>
</evidence>